<dbReference type="KEGG" id="dpte:113795068"/>
<dbReference type="RefSeq" id="XP_027201050.1">
    <property type="nucleotide sequence ID" value="XM_027345249.1"/>
</dbReference>
<organism evidence="16 17">
    <name type="scientific">Dermatophagoides pteronyssinus</name>
    <name type="common">European house dust mite</name>
    <dbReference type="NCBI Taxonomy" id="6956"/>
    <lineage>
        <taxon>Eukaryota</taxon>
        <taxon>Metazoa</taxon>
        <taxon>Ecdysozoa</taxon>
        <taxon>Arthropoda</taxon>
        <taxon>Chelicerata</taxon>
        <taxon>Arachnida</taxon>
        <taxon>Acari</taxon>
        <taxon>Acariformes</taxon>
        <taxon>Sarcoptiformes</taxon>
        <taxon>Astigmata</taxon>
        <taxon>Psoroptidia</taxon>
        <taxon>Analgoidea</taxon>
        <taxon>Pyroglyphidae</taxon>
        <taxon>Dermatophagoidinae</taxon>
        <taxon>Dermatophagoides</taxon>
    </lineage>
</organism>
<dbReference type="FunCoup" id="A0A6P6Y6Y3">
    <property type="interactions" value="94"/>
</dbReference>
<dbReference type="InterPro" id="IPR013680">
    <property type="entry name" value="VDCC_a2/dsu"/>
</dbReference>
<evidence type="ECO:0000256" key="5">
    <source>
        <dbReference type="ARBA" id="ARBA00022692"/>
    </source>
</evidence>
<reference evidence="17" key="1">
    <citation type="submission" date="2025-08" db="UniProtKB">
        <authorList>
            <consortium name="RefSeq"/>
        </authorList>
    </citation>
    <scope>IDENTIFICATION</scope>
    <source>
        <strain evidence="17">Airmid</strain>
    </source>
</reference>
<keyword evidence="4" id="KW-0107">Calcium channel</keyword>
<accession>A0A6P6Y6Y3</accession>
<evidence type="ECO:0000256" key="1">
    <source>
        <dbReference type="ARBA" id="ARBA00004479"/>
    </source>
</evidence>
<evidence type="ECO:0000313" key="16">
    <source>
        <dbReference type="Proteomes" id="UP000515146"/>
    </source>
</evidence>
<dbReference type="InterPro" id="IPR013608">
    <property type="entry name" value="VWA_N"/>
</dbReference>
<gene>
    <name evidence="17" type="primary">LOC113795068</name>
</gene>
<dbReference type="PANTHER" id="PTHR10166:SF37">
    <property type="entry name" value="STOLID, ISOFORM H"/>
    <property type="match status" value="1"/>
</dbReference>
<keyword evidence="15" id="KW-0407">Ion channel</keyword>
<keyword evidence="16" id="KW-1185">Reference proteome</keyword>
<dbReference type="OrthoDB" id="10054666at2759"/>
<sequence length="1253" mass="146889">MHKLQWRNFSILIIIMIFLSISIFHIPVIRCYEKTIQDIAKKFGIQMLNIGYEKTCFAKISENFQKHRSEVKQIDASKLMNDMRQELIQMFSLKQEAAERIAIETEKLADKYAYQKNVDNTVNYYNVKRIYDDRFGEPNVPDLYNYKSLALSHHPNFEDSKVNLQHSAIHVPINVYEQASEIQNEIQWTETLTETLTNNLAYDSSLSWQFFCSEKGFLREYPAFQWKIAGDSTTRSPDLYDCRMRQWYIQAAASPKDIVVLLDTSGSMTGLRKNIAQNVVFNILDTLTEDDFVQVLKFTNEIKYVGKCFDRMVQATKRNIRQMKIQLEGFKTSDIANFTLGFIEAFKVLNNFEKQKKGAQCNQAVMLITDGAPETFEHVFLKYNHNSKIRVFTYVIGREVTQIQEVYWMACNNRGFYAQVANLAEVREQVQQYIPVMSRPIVLSAKRIFTWTPVYAPVSEIQLTDWIWEERVKAMKMKFLKQMQQQSIPILEEEDDDDVEKKVNETYVTEVIVDEDLPLSAAAASHLPKTVNNIHMDNIVDIDVLRLRRSNIEHEMARLPERKKKIPLRVTLSTPVFNHRKYINITRKILVKNVYKDSDPEPIRIAQLHGVAGIDVPIREIEKTASSYQLGVNGYSFMLTNNGKVLYHPDFRPIFQDMLKPYYTSIDLNEVEISNQTSELRWMDPIINTVRNEMIEGIIGHQKIFIKTHLDYMKRPVFKLQHYFYGKIDNTPFSFAIVLPEPYGSYRFKGQIDLKSESKRENFTRFFEGNNWRIHPDWIYCENPHKLSGIVPQTPEDAILQFLNYDLATNSFVFKTSKTPMPRRYDNVTCDKDLIQSLIFDAKMTHTFEECSKFSLQFNQQDQKTIDIASVFVSTRSGITRFKTVDDNYIDNKTDNDLFTRSIDEVYYRRAVDFYYNDSKAFVYSIPFEAGYKEPNFLVTSSHAIFVGSGKMSAPVAVVGVQYNYSSFYSTFFKIADHYKLNCLSDEINCFVLDNNGFIIISDIYKHAGLFLSEINDDLFQNMVRERIYRRIKLFDYQAICIRTTPFSTSTSNWLQTPWNHFRQILSWFATNLITYFTLLFNNYSFALDNHIAMSMEETDYETDSFDIKFNKSNPKPCDKELSLYELISFSNQTRKYSYTCEPGICTRTYYVQNIPHSNLILLVLLKTCHCFEKSVRFEPRDIDDLTEDESCKTFRAEQFRKGPDVCYKEHEQEEEIKYCGKATMLQQSFVLNLLLIFPLFFRHLLLPELYLF</sequence>
<dbReference type="Pfam" id="PF08473">
    <property type="entry name" value="VGCC_alpha2"/>
    <property type="match status" value="1"/>
</dbReference>
<dbReference type="Gene3D" id="3.40.50.410">
    <property type="entry name" value="von Willebrand factor, type A domain"/>
    <property type="match status" value="1"/>
</dbReference>
<evidence type="ECO:0000256" key="11">
    <source>
        <dbReference type="ARBA" id="ARBA00023065"/>
    </source>
</evidence>
<evidence type="ECO:0000313" key="17">
    <source>
        <dbReference type="RefSeq" id="XP_027201050.1"/>
    </source>
</evidence>
<dbReference type="SMART" id="SM00327">
    <property type="entry name" value="VWA"/>
    <property type="match status" value="1"/>
</dbReference>
<name>A0A6P6Y6Y3_DERPT</name>
<keyword evidence="7" id="KW-0732">Signal</keyword>
<evidence type="ECO:0000256" key="15">
    <source>
        <dbReference type="ARBA" id="ARBA00023303"/>
    </source>
</evidence>
<dbReference type="InterPro" id="IPR051173">
    <property type="entry name" value="Ca_channel_alpha-2/delta"/>
</dbReference>
<keyword evidence="8" id="KW-0106">Calcium</keyword>
<keyword evidence="13" id="KW-1015">Disulfide bond</keyword>
<keyword evidence="9" id="KW-0851">Voltage-gated channel</keyword>
<evidence type="ECO:0000256" key="12">
    <source>
        <dbReference type="ARBA" id="ARBA00023136"/>
    </source>
</evidence>
<dbReference type="Gene3D" id="3.30.450.20">
    <property type="entry name" value="PAS domain"/>
    <property type="match status" value="1"/>
</dbReference>
<keyword evidence="3" id="KW-0109">Calcium transport</keyword>
<evidence type="ECO:0000256" key="9">
    <source>
        <dbReference type="ARBA" id="ARBA00022882"/>
    </source>
</evidence>
<keyword evidence="2" id="KW-0813">Transport</keyword>
<protein>
    <submittedName>
        <fullName evidence="17">Voltage-dependent calcium channel subunit alpha-2/delta-3-like</fullName>
    </submittedName>
</protein>
<dbReference type="InParanoid" id="A0A6P6Y6Y3"/>
<dbReference type="AlphaFoldDB" id="A0A6P6Y6Y3"/>
<dbReference type="GO" id="GO:0005891">
    <property type="term" value="C:voltage-gated calcium channel complex"/>
    <property type="evidence" value="ECO:0007669"/>
    <property type="project" value="TreeGrafter"/>
</dbReference>
<dbReference type="InterPro" id="IPR036465">
    <property type="entry name" value="vWFA_dom_sf"/>
</dbReference>
<dbReference type="Pfam" id="PF08399">
    <property type="entry name" value="VWA_N"/>
    <property type="match status" value="1"/>
</dbReference>
<dbReference type="PROSITE" id="PS50234">
    <property type="entry name" value="VWFA"/>
    <property type="match status" value="1"/>
</dbReference>
<proteinExistence type="predicted"/>
<comment type="subcellular location">
    <subcellularLocation>
        <location evidence="1">Membrane</location>
        <topology evidence="1">Single-pass type I membrane protein</topology>
    </subcellularLocation>
</comment>
<keyword evidence="5" id="KW-0812">Transmembrane</keyword>
<evidence type="ECO:0000256" key="8">
    <source>
        <dbReference type="ARBA" id="ARBA00022837"/>
    </source>
</evidence>
<dbReference type="FunFam" id="3.40.50.410:FF:000007">
    <property type="entry name" value="Calcium voltage-gated channel auxiliary subunit alpha2delta 3"/>
    <property type="match status" value="1"/>
</dbReference>
<evidence type="ECO:0000256" key="4">
    <source>
        <dbReference type="ARBA" id="ARBA00022673"/>
    </source>
</evidence>
<dbReference type="GO" id="GO:0005245">
    <property type="term" value="F:voltage-gated calcium channel activity"/>
    <property type="evidence" value="ECO:0007669"/>
    <property type="project" value="TreeGrafter"/>
</dbReference>
<keyword evidence="14" id="KW-0325">Glycoprotein</keyword>
<evidence type="ECO:0000256" key="2">
    <source>
        <dbReference type="ARBA" id="ARBA00022448"/>
    </source>
</evidence>
<evidence type="ECO:0000256" key="13">
    <source>
        <dbReference type="ARBA" id="ARBA00023157"/>
    </source>
</evidence>
<evidence type="ECO:0000256" key="6">
    <source>
        <dbReference type="ARBA" id="ARBA00022723"/>
    </source>
</evidence>
<dbReference type="Pfam" id="PF00092">
    <property type="entry name" value="VWA"/>
    <property type="match status" value="1"/>
</dbReference>
<evidence type="ECO:0000256" key="14">
    <source>
        <dbReference type="ARBA" id="ARBA00023180"/>
    </source>
</evidence>
<evidence type="ECO:0000256" key="3">
    <source>
        <dbReference type="ARBA" id="ARBA00022568"/>
    </source>
</evidence>
<evidence type="ECO:0000256" key="10">
    <source>
        <dbReference type="ARBA" id="ARBA00022989"/>
    </source>
</evidence>
<dbReference type="GO" id="GO:0046872">
    <property type="term" value="F:metal ion binding"/>
    <property type="evidence" value="ECO:0007669"/>
    <property type="project" value="UniProtKB-KW"/>
</dbReference>
<evidence type="ECO:0000256" key="7">
    <source>
        <dbReference type="ARBA" id="ARBA00022729"/>
    </source>
</evidence>
<keyword evidence="10" id="KW-1133">Transmembrane helix</keyword>
<keyword evidence="11" id="KW-0406">Ion transport</keyword>
<keyword evidence="12" id="KW-0472">Membrane</keyword>
<dbReference type="Proteomes" id="UP000515146">
    <property type="component" value="Unplaced"/>
</dbReference>
<dbReference type="SUPFAM" id="SSF53300">
    <property type="entry name" value="vWA-like"/>
    <property type="match status" value="1"/>
</dbReference>
<dbReference type="PANTHER" id="PTHR10166">
    <property type="entry name" value="VOLTAGE-DEPENDENT CALCIUM CHANNEL SUBUNIT ALPHA-2/DELTA-RELATED"/>
    <property type="match status" value="1"/>
</dbReference>
<dbReference type="OMA" id="WMANANE"/>
<dbReference type="InterPro" id="IPR002035">
    <property type="entry name" value="VWF_A"/>
</dbReference>
<keyword evidence="6" id="KW-0479">Metal-binding</keyword>